<feature type="transmembrane region" description="Helical" evidence="5">
    <location>
        <begin position="66"/>
        <end position="87"/>
    </location>
</feature>
<dbReference type="GO" id="GO:0012505">
    <property type="term" value="C:endomembrane system"/>
    <property type="evidence" value="ECO:0007669"/>
    <property type="project" value="UniProtKB-SubCell"/>
</dbReference>
<comment type="subcellular location">
    <subcellularLocation>
        <location evidence="1">Endomembrane system</location>
        <topology evidence="1">Multi-pass membrane protein</topology>
    </subcellularLocation>
</comment>
<accession>A0A1J5TKC2</accession>
<keyword evidence="2 5" id="KW-0812">Transmembrane</keyword>
<dbReference type="PANTHER" id="PTHR21324">
    <property type="entry name" value="FASTING-INDUCIBLE INTEGRAL MEMBRANE PROTEIN TM6P1-RELATED"/>
    <property type="match status" value="1"/>
</dbReference>
<feature type="domain" description="CWH43-like N-terminal" evidence="6">
    <location>
        <begin position="2"/>
        <end position="197"/>
    </location>
</feature>
<feature type="transmembrane region" description="Helical" evidence="5">
    <location>
        <begin position="131"/>
        <end position="149"/>
    </location>
</feature>
<dbReference type="PANTHER" id="PTHR21324:SF2">
    <property type="entry name" value="EG:22E5.9 PROTEIN"/>
    <property type="match status" value="1"/>
</dbReference>
<feature type="transmembrane region" description="Helical" evidence="5">
    <location>
        <begin position="24"/>
        <end position="45"/>
    </location>
</feature>
<evidence type="ECO:0000256" key="4">
    <source>
        <dbReference type="ARBA" id="ARBA00023136"/>
    </source>
</evidence>
<gene>
    <name evidence="7" type="ORF">BEU04_01465</name>
</gene>
<evidence type="ECO:0000259" key="6">
    <source>
        <dbReference type="Pfam" id="PF10277"/>
    </source>
</evidence>
<protein>
    <recommendedName>
        <fullName evidence="6">CWH43-like N-terminal domain-containing protein</fullName>
    </recommendedName>
</protein>
<evidence type="ECO:0000313" key="8">
    <source>
        <dbReference type="Proteomes" id="UP000183815"/>
    </source>
</evidence>
<proteinExistence type="predicted"/>
<dbReference type="EMBL" id="MIYU01000012">
    <property type="protein sequence ID" value="OIR16632.1"/>
    <property type="molecule type" value="Genomic_DNA"/>
</dbReference>
<evidence type="ECO:0000256" key="3">
    <source>
        <dbReference type="ARBA" id="ARBA00022989"/>
    </source>
</evidence>
<dbReference type="Pfam" id="PF10277">
    <property type="entry name" value="Frag1"/>
    <property type="match status" value="1"/>
</dbReference>
<dbReference type="InterPro" id="IPR019402">
    <property type="entry name" value="CWH43_N"/>
</dbReference>
<feature type="transmembrane region" description="Helical" evidence="5">
    <location>
        <begin position="99"/>
        <end position="119"/>
    </location>
</feature>
<evidence type="ECO:0000256" key="2">
    <source>
        <dbReference type="ARBA" id="ARBA00022692"/>
    </source>
</evidence>
<dbReference type="Proteomes" id="UP000183815">
    <property type="component" value="Unassembled WGS sequence"/>
</dbReference>
<reference evidence="7 8" key="1">
    <citation type="submission" date="2016-08" db="EMBL/GenBank/DDBJ databases">
        <title>New Insights into Marine Group III Euryarchaeota, from dark to light.</title>
        <authorList>
            <person name="Haro-Moreno J.M."/>
            <person name="Rodriguez-Valera F."/>
            <person name="Lopez-Garcia P."/>
            <person name="Moreira D."/>
            <person name="Martin-Cuadrado A.B."/>
        </authorList>
    </citation>
    <scope>NUCLEOTIDE SEQUENCE [LARGE SCALE GENOMIC DNA]</scope>
    <source>
        <strain evidence="7">CG-Bathy1</strain>
    </source>
</reference>
<feature type="transmembrane region" description="Helical" evidence="5">
    <location>
        <begin position="169"/>
        <end position="190"/>
    </location>
</feature>
<keyword evidence="3 5" id="KW-1133">Transmembrane helix</keyword>
<organism evidence="7 8">
    <name type="scientific">Marine Group III euryarchaeote CG-Bathy1</name>
    <dbReference type="NCBI Taxonomy" id="1889001"/>
    <lineage>
        <taxon>Archaea</taxon>
        <taxon>Methanobacteriati</taxon>
        <taxon>Thermoplasmatota</taxon>
        <taxon>Thermoplasmata</taxon>
        <taxon>Candidatus Thermoprofundales</taxon>
    </lineage>
</organism>
<keyword evidence="4 5" id="KW-0472">Membrane</keyword>
<dbReference type="InterPro" id="IPR050911">
    <property type="entry name" value="DRAM/TMEM150_Autophagy_Mod"/>
</dbReference>
<dbReference type="AlphaFoldDB" id="A0A1J5TKC2"/>
<comment type="caution">
    <text evidence="7">The sequence shown here is derived from an EMBL/GenBank/DDBJ whole genome shotgun (WGS) entry which is preliminary data.</text>
</comment>
<evidence type="ECO:0000256" key="5">
    <source>
        <dbReference type="SAM" id="Phobius"/>
    </source>
</evidence>
<name>A0A1J5TKC2_9ARCH</name>
<evidence type="ECO:0000313" key="7">
    <source>
        <dbReference type="EMBL" id="OIR16632.1"/>
    </source>
</evidence>
<evidence type="ECO:0000256" key="1">
    <source>
        <dbReference type="ARBA" id="ARBA00004127"/>
    </source>
</evidence>
<sequence>MNGHHEAWLPTISELDEYANPEGMIWTLGLTFAGILSIPVWLKLYQKWDRELRASNADRKWFRANLMVFVMTQLATVSFIWCVNFPLNKYAVPHGLTAGIYFFLVLTLGTIAILVVRNIDNYPKELIRLRIVLNLAGYASFLLLGYFVPEGIEPLFMYESLGPDHLHGVHAWTAFFEWTMVFTAQIGYFYTLNHDMKGESIIE</sequence>